<dbReference type="PROSITE" id="PS00409">
    <property type="entry name" value="PROKAR_NTER_METHYL"/>
    <property type="match status" value="1"/>
</dbReference>
<reference evidence="2 3" key="1">
    <citation type="submission" date="2020-08" db="EMBL/GenBank/DDBJ databases">
        <title>Genomic Encyclopedia of Type Strains, Phase IV (KMG-IV): sequencing the most valuable type-strain genomes for metagenomic binning, comparative biology and taxonomic classification.</title>
        <authorList>
            <person name="Goeker M."/>
        </authorList>
    </citation>
    <scope>NUCLEOTIDE SEQUENCE [LARGE SCALE GENOMIC DNA]</scope>
    <source>
        <strain evidence="2 3">DSM 12251</strain>
    </source>
</reference>
<evidence type="ECO:0000313" key="2">
    <source>
        <dbReference type="EMBL" id="MBB5036119.1"/>
    </source>
</evidence>
<keyword evidence="1" id="KW-0812">Transmembrane</keyword>
<dbReference type="EMBL" id="JACHIF010000001">
    <property type="protein sequence ID" value="MBB5036119.1"/>
    <property type="molecule type" value="Genomic_DNA"/>
</dbReference>
<keyword evidence="3" id="KW-1185">Reference proteome</keyword>
<evidence type="ECO:0008006" key="4">
    <source>
        <dbReference type="Google" id="ProtNLM"/>
    </source>
</evidence>
<dbReference type="InterPro" id="IPR012902">
    <property type="entry name" value="N_methyl_site"/>
</dbReference>
<protein>
    <recommendedName>
        <fullName evidence="4">Prepilin-type N-terminal cleavage/methylation domain-containing protein</fullName>
    </recommendedName>
</protein>
<sequence>MKITHRDALASGFTLLELVAVMSIMMLVIGLGFASFSIFDDSDPFEKPAERLSLMSKFALNVAVLQHRTMTIAFDKKGFGVRGADMPGGSYFTVPENMKVMVMRWGGKDWEKAEGHTWIFGEQGICEPIRVRLQTNSAGSRELAFHPLTGALVD</sequence>
<dbReference type="AlphaFoldDB" id="A0A7W7YHB9"/>
<dbReference type="Proteomes" id="UP000534294">
    <property type="component" value="Unassembled WGS sequence"/>
</dbReference>
<feature type="transmembrane region" description="Helical" evidence="1">
    <location>
        <begin position="12"/>
        <end position="39"/>
    </location>
</feature>
<accession>A0A7W7YHB9</accession>
<evidence type="ECO:0000313" key="3">
    <source>
        <dbReference type="Proteomes" id="UP000534294"/>
    </source>
</evidence>
<dbReference type="RefSeq" id="WP_184204583.1">
    <property type="nucleotide sequence ID" value="NZ_JACHIF010000001.1"/>
</dbReference>
<proteinExistence type="predicted"/>
<comment type="caution">
    <text evidence="2">The sequence shown here is derived from an EMBL/GenBank/DDBJ whole genome shotgun (WGS) entry which is preliminary data.</text>
</comment>
<keyword evidence="1" id="KW-1133">Transmembrane helix</keyword>
<gene>
    <name evidence="2" type="ORF">HNQ64_000353</name>
</gene>
<keyword evidence="1" id="KW-0472">Membrane</keyword>
<evidence type="ECO:0000256" key="1">
    <source>
        <dbReference type="SAM" id="Phobius"/>
    </source>
</evidence>
<name>A0A7W7YHB9_9BACT</name>
<organism evidence="2 3">
    <name type="scientific">Prosthecobacter dejongeii</name>
    <dbReference type="NCBI Taxonomy" id="48465"/>
    <lineage>
        <taxon>Bacteria</taxon>
        <taxon>Pseudomonadati</taxon>
        <taxon>Verrucomicrobiota</taxon>
        <taxon>Verrucomicrobiia</taxon>
        <taxon>Verrucomicrobiales</taxon>
        <taxon>Verrucomicrobiaceae</taxon>
        <taxon>Prosthecobacter</taxon>
    </lineage>
</organism>